<reference evidence="3 4" key="1">
    <citation type="submission" date="2024-02" db="EMBL/GenBank/DDBJ databases">
        <authorList>
            <person name="Chen Y."/>
            <person name="Shah S."/>
            <person name="Dougan E. K."/>
            <person name="Thang M."/>
            <person name="Chan C."/>
        </authorList>
    </citation>
    <scope>NUCLEOTIDE SEQUENCE [LARGE SCALE GENOMIC DNA]</scope>
</reference>
<name>A0ABP0QPF2_9DINO</name>
<dbReference type="Proteomes" id="UP001642464">
    <property type="component" value="Unassembled WGS sequence"/>
</dbReference>
<evidence type="ECO:0000313" key="3">
    <source>
        <dbReference type="EMBL" id="CAK9090168.1"/>
    </source>
</evidence>
<dbReference type="EMBL" id="CAXAMM010039940">
    <property type="protein sequence ID" value="CAK9090137.1"/>
    <property type="molecule type" value="Genomic_DNA"/>
</dbReference>
<evidence type="ECO:0000313" key="4">
    <source>
        <dbReference type="Proteomes" id="UP001642464"/>
    </source>
</evidence>
<accession>A0ABP0QPF2</accession>
<feature type="compositionally biased region" description="Basic and acidic residues" evidence="1">
    <location>
        <begin position="262"/>
        <end position="273"/>
    </location>
</feature>
<gene>
    <name evidence="2" type="ORF">SCF082_LOCUS42517</name>
    <name evidence="3" type="ORF">SCF082_LOCUS42533</name>
</gene>
<organism evidence="3 4">
    <name type="scientific">Durusdinium trenchii</name>
    <dbReference type="NCBI Taxonomy" id="1381693"/>
    <lineage>
        <taxon>Eukaryota</taxon>
        <taxon>Sar</taxon>
        <taxon>Alveolata</taxon>
        <taxon>Dinophyceae</taxon>
        <taxon>Suessiales</taxon>
        <taxon>Symbiodiniaceae</taxon>
        <taxon>Durusdinium</taxon>
    </lineage>
</organism>
<evidence type="ECO:0000256" key="1">
    <source>
        <dbReference type="SAM" id="MobiDB-lite"/>
    </source>
</evidence>
<proteinExistence type="predicted"/>
<evidence type="ECO:0000313" key="2">
    <source>
        <dbReference type="EMBL" id="CAK9090137.1"/>
    </source>
</evidence>
<sequence length="344" mass="37372">MTQAAASASGQKPGLLQGLAGLKPAELEAKGVNIFDPSLTVEDLWGDDAPSGGALLDAVINLFNAGTHNVPWFTYTEGAGGTGTEGTTSGMQKNRSIVKAPLSREIQESTVESYKRRIFAESISQVAAGLYFKDWDLFRKSLSLMHNLERRYGILEELKQYWLTSVDYIDSQMDAGAVISCMHQLVLLIVGNMAKYYPQKVPKPATGASNGNRHCAWSFKHWEHDSARMNILNLPMMDSAVSKKLGKHHHGGPSGEGASGDINKKTTVPEEYQRQMQSLGVAPAKRKTDETSSASASTTDAKKPRLADEEKDCDGDETMPPKSGASSAAGNVGVMDKLRLRYKY</sequence>
<comment type="caution">
    <text evidence="3">The sequence shown here is derived from an EMBL/GenBank/DDBJ whole genome shotgun (WGS) entry which is preliminary data.</text>
</comment>
<protein>
    <submittedName>
        <fullName evidence="3">Uncharacterized protein</fullName>
    </submittedName>
</protein>
<dbReference type="EMBL" id="CAXAMM010039951">
    <property type="protein sequence ID" value="CAK9090168.1"/>
    <property type="molecule type" value="Genomic_DNA"/>
</dbReference>
<keyword evidence="4" id="KW-1185">Reference proteome</keyword>
<feature type="region of interest" description="Disordered" evidence="1">
    <location>
        <begin position="243"/>
        <end position="335"/>
    </location>
</feature>